<gene>
    <name evidence="2" type="ORF">EZS28_027087</name>
</gene>
<dbReference type="InterPro" id="IPR038765">
    <property type="entry name" value="Papain-like_cys_pep_sf"/>
</dbReference>
<keyword evidence="1" id="KW-0472">Membrane</keyword>
<evidence type="ECO:0000313" key="3">
    <source>
        <dbReference type="Proteomes" id="UP000324800"/>
    </source>
</evidence>
<proteinExistence type="predicted"/>
<organism evidence="2 3">
    <name type="scientific">Streblomastix strix</name>
    <dbReference type="NCBI Taxonomy" id="222440"/>
    <lineage>
        <taxon>Eukaryota</taxon>
        <taxon>Metamonada</taxon>
        <taxon>Preaxostyla</taxon>
        <taxon>Oxymonadida</taxon>
        <taxon>Streblomastigidae</taxon>
        <taxon>Streblomastix</taxon>
    </lineage>
</organism>
<dbReference type="OrthoDB" id="59402at2759"/>
<dbReference type="PANTHER" id="PTHR35899:SF1">
    <property type="entry name" value="PEPTIDASE C1A PAPAIN C-TERMINAL DOMAIN-CONTAINING PROTEIN"/>
    <property type="match status" value="1"/>
</dbReference>
<dbReference type="PROSITE" id="PS00639">
    <property type="entry name" value="THIOL_PROTEASE_HIS"/>
    <property type="match status" value="1"/>
</dbReference>
<name>A0A5J4V437_9EUKA</name>
<evidence type="ECO:0000313" key="2">
    <source>
        <dbReference type="EMBL" id="KAA6377387.1"/>
    </source>
</evidence>
<dbReference type="PANTHER" id="PTHR35899">
    <property type="entry name" value="PAPAIN FAMILY CYSTEINE PROTEASE DOMAIN CONTAINING PROTEIN"/>
    <property type="match status" value="1"/>
</dbReference>
<dbReference type="AlphaFoldDB" id="A0A5J4V437"/>
<protein>
    <submittedName>
        <fullName evidence="2">Putative hect e3 ubiquitin</fullName>
    </submittedName>
</protein>
<dbReference type="CDD" id="cd02619">
    <property type="entry name" value="Peptidase_C1"/>
    <property type="match status" value="1"/>
</dbReference>
<dbReference type="SUPFAM" id="SSF54001">
    <property type="entry name" value="Cysteine proteinases"/>
    <property type="match status" value="1"/>
</dbReference>
<dbReference type="EMBL" id="SNRW01009861">
    <property type="protein sequence ID" value="KAA6377387.1"/>
    <property type="molecule type" value="Genomic_DNA"/>
</dbReference>
<dbReference type="InterPro" id="IPR025660">
    <property type="entry name" value="Pept_his_AS"/>
</dbReference>
<sequence>MSEYQYLLNDDIKKPPKKNIKFLPVIGWVCLALLVIIFGVVEVSHYVHQVRIEKKPIGLPGKYAVDNVPPRTFQGEKGTCWEHTAVGLLEHSYRNEGIKKGYLKKEEYVRLSAQAFGDSIVRLCHKFPDTCAGLGSGPLDYNSTDGGEVEWMWYLADMEDNIFPDSICPYKGGKDDPITCDDLDKHRKNNPIKLKMTKLNSAYAVEDAKKLLYEKKESISITIPVHTNLFYIPCVDNEDPSKQRKKSSQLCSLTEKRVPCPSRIYLHDFLDSYNDSTGDIINEQLSCIQVYQPAWNMDGEWYVNDIPQLDEGGHAMQIVGFNDNFHTTNMDKGGFIVKNSWVDQSYPFVPQGGDVENRRGARGSHSIGFWLQTHNNWDEQSICANAENPKYWLSCSDVNTNTNLKNGLRRKMNKMQRNNDSELLEKCTNKTRGLDIVNLTRQPLEFECRFKDKGIYKDLCDIDYRYFLDFIDIDEENEGLVNITLFKVLSSDESQFSKETLQYYPLALIADIFKPIDTQAELLKSSNDDCGFYFIPYESLGKLERHAMQWYTTHIDIDWDKKSYLRNSKKNDTSYEYLRNSTFIQKVKEFDGPLPFIDKRVGDKI</sequence>
<comment type="caution">
    <text evidence="2">The sequence shown here is derived from an EMBL/GenBank/DDBJ whole genome shotgun (WGS) entry which is preliminary data.</text>
</comment>
<dbReference type="Gene3D" id="3.90.70.10">
    <property type="entry name" value="Cysteine proteinases"/>
    <property type="match status" value="1"/>
</dbReference>
<dbReference type="Proteomes" id="UP000324800">
    <property type="component" value="Unassembled WGS sequence"/>
</dbReference>
<feature type="transmembrane region" description="Helical" evidence="1">
    <location>
        <begin position="20"/>
        <end position="41"/>
    </location>
</feature>
<feature type="non-terminal residue" evidence="2">
    <location>
        <position position="605"/>
    </location>
</feature>
<dbReference type="InterPro" id="IPR000169">
    <property type="entry name" value="Pept_cys_AS"/>
</dbReference>
<keyword evidence="1" id="KW-0812">Transmembrane</keyword>
<dbReference type="PROSITE" id="PS00139">
    <property type="entry name" value="THIOL_PROTEASE_CYS"/>
    <property type="match status" value="1"/>
</dbReference>
<reference evidence="2 3" key="1">
    <citation type="submission" date="2019-03" db="EMBL/GenBank/DDBJ databases">
        <title>Single cell metagenomics reveals metabolic interactions within the superorganism composed of flagellate Streblomastix strix and complex community of Bacteroidetes bacteria on its surface.</title>
        <authorList>
            <person name="Treitli S.C."/>
            <person name="Kolisko M."/>
            <person name="Husnik F."/>
            <person name="Keeling P."/>
            <person name="Hampl V."/>
        </authorList>
    </citation>
    <scope>NUCLEOTIDE SEQUENCE [LARGE SCALE GENOMIC DNA]</scope>
    <source>
        <strain evidence="2">ST1C</strain>
    </source>
</reference>
<accession>A0A5J4V437</accession>
<keyword evidence="1" id="KW-1133">Transmembrane helix</keyword>
<evidence type="ECO:0000256" key="1">
    <source>
        <dbReference type="SAM" id="Phobius"/>
    </source>
</evidence>